<evidence type="ECO:0000313" key="1">
    <source>
        <dbReference type="EMBL" id="KKK51465.1"/>
    </source>
</evidence>
<name>A0A0F8WT25_9ZZZZ</name>
<sequence>MIDAIMLPAPDAGAGVVAFTMVLVELPTGGNWTRLFSSWPSIVVTKAIFTSSRGG</sequence>
<protein>
    <submittedName>
        <fullName evidence="1">Uncharacterized protein</fullName>
    </submittedName>
</protein>
<reference evidence="1" key="1">
    <citation type="journal article" date="2015" name="Nature">
        <title>Complex archaea that bridge the gap between prokaryotes and eukaryotes.</title>
        <authorList>
            <person name="Spang A."/>
            <person name="Saw J.H."/>
            <person name="Jorgensen S.L."/>
            <person name="Zaremba-Niedzwiedzka K."/>
            <person name="Martijn J."/>
            <person name="Lind A.E."/>
            <person name="van Eijk R."/>
            <person name="Schleper C."/>
            <person name="Guy L."/>
            <person name="Ettema T.J."/>
        </authorList>
    </citation>
    <scope>NUCLEOTIDE SEQUENCE</scope>
</reference>
<dbReference type="EMBL" id="LAZR01067494">
    <property type="protein sequence ID" value="KKK51465.1"/>
    <property type="molecule type" value="Genomic_DNA"/>
</dbReference>
<gene>
    <name evidence="1" type="ORF">LCGC14_3114690</name>
</gene>
<dbReference type="AlphaFoldDB" id="A0A0F8WT25"/>
<accession>A0A0F8WT25</accession>
<organism evidence="1">
    <name type="scientific">marine sediment metagenome</name>
    <dbReference type="NCBI Taxonomy" id="412755"/>
    <lineage>
        <taxon>unclassified sequences</taxon>
        <taxon>metagenomes</taxon>
        <taxon>ecological metagenomes</taxon>
    </lineage>
</organism>
<proteinExistence type="predicted"/>
<comment type="caution">
    <text evidence="1">The sequence shown here is derived from an EMBL/GenBank/DDBJ whole genome shotgun (WGS) entry which is preliminary data.</text>
</comment>